<dbReference type="InterPro" id="IPR011529">
    <property type="entry name" value="Glu_5kinase"/>
</dbReference>
<evidence type="ECO:0000256" key="2">
    <source>
        <dbReference type="ARBA" id="ARBA00022605"/>
    </source>
</evidence>
<dbReference type="SUPFAM" id="SSF53633">
    <property type="entry name" value="Carbamate kinase-like"/>
    <property type="match status" value="1"/>
</dbReference>
<feature type="binding site" evidence="8">
    <location>
        <position position="69"/>
    </location>
    <ligand>
        <name>substrate</name>
    </ligand>
</feature>
<evidence type="ECO:0000256" key="4">
    <source>
        <dbReference type="ARBA" id="ARBA00022679"/>
    </source>
</evidence>
<dbReference type="Pfam" id="PF00696">
    <property type="entry name" value="AA_kinase"/>
    <property type="match status" value="1"/>
</dbReference>
<dbReference type="InterPro" id="IPR019797">
    <property type="entry name" value="Glutamate_5-kinase_CS"/>
</dbReference>
<dbReference type="PANTHER" id="PTHR43654:SF1">
    <property type="entry name" value="ISOPENTENYL PHOSPHATE KINASE"/>
    <property type="match status" value="1"/>
</dbReference>
<comment type="subcellular location">
    <subcellularLocation>
        <location evidence="8">Cytoplasm</location>
    </subcellularLocation>
</comment>
<dbReference type="CDD" id="cd04242">
    <property type="entry name" value="AAK_G5K_ProB"/>
    <property type="match status" value="1"/>
</dbReference>
<evidence type="ECO:0000256" key="7">
    <source>
        <dbReference type="ARBA" id="ARBA00022840"/>
    </source>
</evidence>
<dbReference type="PANTHER" id="PTHR43654">
    <property type="entry name" value="GLUTAMATE 5-KINASE"/>
    <property type="match status" value="1"/>
</dbReference>
<keyword evidence="11" id="KW-1185">Reference proteome</keyword>
<dbReference type="PRINTS" id="PR00474">
    <property type="entry name" value="GLU5KINASE"/>
</dbReference>
<dbReference type="Pfam" id="PF01472">
    <property type="entry name" value="PUA"/>
    <property type="match status" value="1"/>
</dbReference>
<accession>A0ABV7VSZ7</accession>
<keyword evidence="1 8" id="KW-0963">Cytoplasm</keyword>
<evidence type="ECO:0000256" key="5">
    <source>
        <dbReference type="ARBA" id="ARBA00022741"/>
    </source>
</evidence>
<comment type="pathway">
    <text evidence="8">Amino-acid biosynthesis; L-proline biosynthesis; L-glutamate 5-semialdehyde from L-glutamate: step 1/2.</text>
</comment>
<dbReference type="RefSeq" id="WP_376866366.1">
    <property type="nucleotide sequence ID" value="NZ_JBHRYB010000007.1"/>
</dbReference>
<organism evidence="10 11">
    <name type="scientific">Bacterioplanoides pacificum</name>
    <dbReference type="NCBI Taxonomy" id="1171596"/>
    <lineage>
        <taxon>Bacteria</taxon>
        <taxon>Pseudomonadati</taxon>
        <taxon>Pseudomonadota</taxon>
        <taxon>Gammaproteobacteria</taxon>
        <taxon>Oceanospirillales</taxon>
        <taxon>Oceanospirillaceae</taxon>
        <taxon>Bacterioplanoides</taxon>
    </lineage>
</organism>
<keyword evidence="4 8" id="KW-0808">Transferase</keyword>
<dbReference type="PROSITE" id="PS00902">
    <property type="entry name" value="GLUTAMATE_5_KINASE"/>
    <property type="match status" value="1"/>
</dbReference>
<dbReference type="SMART" id="SM00359">
    <property type="entry name" value="PUA"/>
    <property type="match status" value="1"/>
</dbReference>
<evidence type="ECO:0000256" key="6">
    <source>
        <dbReference type="ARBA" id="ARBA00022777"/>
    </source>
</evidence>
<proteinExistence type="inferred from homology"/>
<keyword evidence="3 8" id="KW-0641">Proline biosynthesis</keyword>
<dbReference type="InterPro" id="IPR041739">
    <property type="entry name" value="G5K_ProB"/>
</dbReference>
<keyword evidence="2 8" id="KW-0028">Amino-acid biosynthesis</keyword>
<evidence type="ECO:0000256" key="1">
    <source>
        <dbReference type="ARBA" id="ARBA00022490"/>
    </source>
</evidence>
<dbReference type="InterPro" id="IPR005715">
    <property type="entry name" value="Glu_5kinase/COase_Synthase"/>
</dbReference>
<dbReference type="CDD" id="cd21157">
    <property type="entry name" value="PUA_G5K"/>
    <property type="match status" value="1"/>
</dbReference>
<dbReference type="Gene3D" id="2.30.130.10">
    <property type="entry name" value="PUA domain"/>
    <property type="match status" value="1"/>
</dbReference>
<dbReference type="SUPFAM" id="SSF88697">
    <property type="entry name" value="PUA domain-like"/>
    <property type="match status" value="1"/>
</dbReference>
<keyword evidence="5 8" id="KW-0547">Nucleotide-binding</keyword>
<feature type="binding site" evidence="8">
    <location>
        <position position="156"/>
    </location>
    <ligand>
        <name>substrate</name>
    </ligand>
</feature>
<dbReference type="GO" id="GO:0004349">
    <property type="term" value="F:glutamate 5-kinase activity"/>
    <property type="evidence" value="ECO:0007669"/>
    <property type="project" value="UniProtKB-EC"/>
</dbReference>
<feature type="binding site" evidence="8">
    <location>
        <position position="168"/>
    </location>
    <ligand>
        <name>substrate</name>
    </ligand>
</feature>
<dbReference type="Proteomes" id="UP001595722">
    <property type="component" value="Unassembled WGS sequence"/>
</dbReference>
<protein>
    <recommendedName>
        <fullName evidence="8">Glutamate 5-kinase</fullName>
        <ecNumber evidence="8">2.7.2.11</ecNumber>
    </recommendedName>
    <alternativeName>
        <fullName evidence="8">Gamma-glutamyl kinase</fullName>
        <shortName evidence="8">GK</shortName>
    </alternativeName>
</protein>
<keyword evidence="7 8" id="KW-0067">ATP-binding</keyword>
<evidence type="ECO:0000256" key="3">
    <source>
        <dbReference type="ARBA" id="ARBA00022650"/>
    </source>
</evidence>
<feature type="binding site" evidence="8">
    <location>
        <position position="29"/>
    </location>
    <ligand>
        <name>ATP</name>
        <dbReference type="ChEBI" id="CHEBI:30616"/>
    </ligand>
</feature>
<dbReference type="HAMAP" id="MF_00456">
    <property type="entry name" value="ProB"/>
    <property type="match status" value="1"/>
</dbReference>
<dbReference type="Gene3D" id="3.40.1160.10">
    <property type="entry name" value="Acetylglutamate kinase-like"/>
    <property type="match status" value="2"/>
</dbReference>
<name>A0ABV7VSZ7_9GAMM</name>
<dbReference type="EMBL" id="JBHRYB010000007">
    <property type="protein sequence ID" value="MFC3680410.1"/>
    <property type="molecule type" value="Genomic_DNA"/>
</dbReference>
<reference evidence="11" key="1">
    <citation type="journal article" date="2019" name="Int. J. Syst. Evol. Microbiol.">
        <title>The Global Catalogue of Microorganisms (GCM) 10K type strain sequencing project: providing services to taxonomists for standard genome sequencing and annotation.</title>
        <authorList>
            <consortium name="The Broad Institute Genomics Platform"/>
            <consortium name="The Broad Institute Genome Sequencing Center for Infectious Disease"/>
            <person name="Wu L."/>
            <person name="Ma J."/>
        </authorList>
    </citation>
    <scope>NUCLEOTIDE SEQUENCE [LARGE SCALE GENOMIC DNA]</scope>
    <source>
        <strain evidence="11">KCTC 42424</strain>
    </source>
</reference>
<gene>
    <name evidence="8 10" type="primary">proB</name>
    <name evidence="10" type="ORF">ACFOMG_09905</name>
</gene>
<feature type="domain" description="PUA" evidence="9">
    <location>
        <begin position="295"/>
        <end position="378"/>
    </location>
</feature>
<evidence type="ECO:0000313" key="10">
    <source>
        <dbReference type="EMBL" id="MFC3680410.1"/>
    </source>
</evidence>
<dbReference type="InterPro" id="IPR002478">
    <property type="entry name" value="PUA"/>
</dbReference>
<dbReference type="InterPro" id="IPR036393">
    <property type="entry name" value="AceGlu_kinase-like_sf"/>
</dbReference>
<comment type="similarity">
    <text evidence="8">Belongs to the glutamate 5-kinase family.</text>
</comment>
<dbReference type="InterPro" id="IPR001048">
    <property type="entry name" value="Asp/Glu/Uridylate_kinase"/>
</dbReference>
<dbReference type="InterPro" id="IPR036974">
    <property type="entry name" value="PUA_sf"/>
</dbReference>
<dbReference type="EC" id="2.7.2.11" evidence="8"/>
<feature type="binding site" evidence="8">
    <location>
        <begin position="188"/>
        <end position="189"/>
    </location>
    <ligand>
        <name>ATP</name>
        <dbReference type="ChEBI" id="CHEBI:30616"/>
    </ligand>
</feature>
<comment type="function">
    <text evidence="8">Catalyzes the transfer of a phosphate group to glutamate to form L-glutamate 5-phosphate.</text>
</comment>
<dbReference type="NCBIfam" id="TIGR01027">
    <property type="entry name" value="proB"/>
    <property type="match status" value="1"/>
</dbReference>
<dbReference type="InterPro" id="IPR001057">
    <property type="entry name" value="Glu/AcGlu_kinase"/>
</dbReference>
<comment type="caution">
    <text evidence="8">Lacks conserved residue(s) required for the propagation of feature annotation.</text>
</comment>
<dbReference type="PROSITE" id="PS50890">
    <property type="entry name" value="PUA"/>
    <property type="match status" value="1"/>
</dbReference>
<keyword evidence="6 8" id="KW-0418">Kinase</keyword>
<comment type="catalytic activity">
    <reaction evidence="8">
        <text>L-glutamate + ATP = L-glutamyl 5-phosphate + ADP</text>
        <dbReference type="Rhea" id="RHEA:14877"/>
        <dbReference type="ChEBI" id="CHEBI:29985"/>
        <dbReference type="ChEBI" id="CHEBI:30616"/>
        <dbReference type="ChEBI" id="CHEBI:58274"/>
        <dbReference type="ChEBI" id="CHEBI:456216"/>
        <dbReference type="EC" id="2.7.2.11"/>
    </reaction>
</comment>
<comment type="caution">
    <text evidence="10">The sequence shown here is derived from an EMBL/GenBank/DDBJ whole genome shotgun (WGS) entry which is preliminary data.</text>
</comment>
<evidence type="ECO:0000259" key="9">
    <source>
        <dbReference type="SMART" id="SM00359"/>
    </source>
</evidence>
<evidence type="ECO:0000256" key="8">
    <source>
        <dbReference type="HAMAP-Rule" id="MF_00456"/>
    </source>
</evidence>
<sequence length="386" mass="41417">MSNEQAQSPDSGYLEQRKKLAQQKRWVIKIGSALLTNDGQGLNRDGMAAWVDQIARLLELGHEVVLVSSGSVAEGMTRLGWKQRPDQLHQLQAAAAVGQMGLIQAYETSFARYQRSTAQVLLTHDDLSDRTRYLNGRSTLKTLLQLGVVPIVNENDTVVTDEICFGDNDTLGALVANVVEADVLVILTDQDGLFTADPRTNPDAEIIHQGLASDERFTAMAGGGGVLGRGGMVTKIRAASLAARSGAATVIVGGRIDNVISRLYDGELLGTLLLPDKEPLVARKQWIAGHLQTHGDLVLDAGAVNALRDGGRSLLPIGVVAAHGRFERGQVVACRDEQGRLIAKGLVNYSSSEALKILKTPSSQLESVLGVVSEPEMIHRDNLVVI</sequence>
<dbReference type="PIRSF" id="PIRSF000729">
    <property type="entry name" value="GK"/>
    <property type="match status" value="1"/>
</dbReference>
<evidence type="ECO:0000313" key="11">
    <source>
        <dbReference type="Proteomes" id="UP001595722"/>
    </source>
</evidence>
<dbReference type="InterPro" id="IPR015947">
    <property type="entry name" value="PUA-like_sf"/>
</dbReference>